<dbReference type="VEuPathDB" id="FungiDB:PADG_11545"/>
<keyword evidence="3" id="KW-1185">Reference proteome</keyword>
<sequence>MARYREIEYQIMREIVIQMAREGAVNIGPGRGEDVSMDVDSVEQIPWTCGRRHQPQPQNGWPFPPTGKGPFPALEAFKGRLHL</sequence>
<dbReference type="OMA" id="VIQMARE"/>
<dbReference type="EMBL" id="KN275959">
    <property type="protein sequence ID" value="KGM92348.1"/>
    <property type="molecule type" value="Genomic_DNA"/>
</dbReference>
<reference evidence="2 3" key="1">
    <citation type="journal article" date="2011" name="PLoS Genet.">
        <title>Comparative genomic analysis of human fungal pathogens causing paracoccidioidomycosis.</title>
        <authorList>
            <person name="Desjardins C.A."/>
            <person name="Champion M.D."/>
            <person name="Holder J.W."/>
            <person name="Muszewska A."/>
            <person name="Goldberg J."/>
            <person name="Bailao A.M."/>
            <person name="Brigido M.M."/>
            <person name="Ferreira M.E."/>
            <person name="Garcia A.M."/>
            <person name="Grynberg M."/>
            <person name="Gujja S."/>
            <person name="Heiman D.I."/>
            <person name="Henn M.R."/>
            <person name="Kodira C.D."/>
            <person name="Leon-Narvaez H."/>
            <person name="Longo L.V."/>
            <person name="Ma L.J."/>
            <person name="Malavazi I."/>
            <person name="Matsuo A.L."/>
            <person name="Morais F.V."/>
            <person name="Pereira M."/>
            <person name="Rodriguez-Brito S."/>
            <person name="Sakthikumar S."/>
            <person name="Salem-Izacc S.M."/>
            <person name="Sykes S.M."/>
            <person name="Teixeira M.M."/>
            <person name="Vallejo M.C."/>
            <person name="Walter M.E."/>
            <person name="Yandava C."/>
            <person name="Young S."/>
            <person name="Zeng Q."/>
            <person name="Zucker J."/>
            <person name="Felipe M.S."/>
            <person name="Goldman G.H."/>
            <person name="Haas B.J."/>
            <person name="McEwen J.G."/>
            <person name="Nino-Vega G."/>
            <person name="Puccia R."/>
            <person name="San-Blas G."/>
            <person name="Soares C.M."/>
            <person name="Birren B.W."/>
            <person name="Cuomo C.A."/>
        </authorList>
    </citation>
    <scope>NUCLEOTIDE SEQUENCE [LARGE SCALE GENOMIC DNA]</scope>
    <source>
        <strain evidence="2 3">Pb18</strain>
    </source>
</reference>
<evidence type="ECO:0000256" key="1">
    <source>
        <dbReference type="SAM" id="MobiDB-lite"/>
    </source>
</evidence>
<accession>A0A0A0HVG8</accession>
<dbReference type="InParanoid" id="A0A0A0HVG8"/>
<name>A0A0A0HVG8_PARBD</name>
<evidence type="ECO:0000313" key="3">
    <source>
        <dbReference type="Proteomes" id="UP000001628"/>
    </source>
</evidence>
<dbReference type="HOGENOM" id="CLU_2543199_0_0_1"/>
<organism evidence="2 3">
    <name type="scientific">Paracoccidioides brasiliensis (strain Pb18)</name>
    <dbReference type="NCBI Taxonomy" id="502780"/>
    <lineage>
        <taxon>Eukaryota</taxon>
        <taxon>Fungi</taxon>
        <taxon>Dikarya</taxon>
        <taxon>Ascomycota</taxon>
        <taxon>Pezizomycotina</taxon>
        <taxon>Eurotiomycetes</taxon>
        <taxon>Eurotiomycetidae</taxon>
        <taxon>Onygenales</taxon>
        <taxon>Ajellomycetaceae</taxon>
        <taxon>Paracoccidioides</taxon>
    </lineage>
</organism>
<dbReference type="eggNOG" id="ENOG502RR28">
    <property type="taxonomic scope" value="Eukaryota"/>
</dbReference>
<dbReference type="Proteomes" id="UP000001628">
    <property type="component" value="Unassembled WGS sequence"/>
</dbReference>
<dbReference type="KEGG" id="pbn:PADG_11545"/>
<dbReference type="AlphaFoldDB" id="A0A0A0HVG8"/>
<feature type="region of interest" description="Disordered" evidence="1">
    <location>
        <begin position="49"/>
        <end position="69"/>
    </location>
</feature>
<gene>
    <name evidence="2" type="ORF">PADG_11545</name>
</gene>
<dbReference type="GeneID" id="22587442"/>
<protein>
    <submittedName>
        <fullName evidence="2">Uncharacterized protein</fullName>
    </submittedName>
</protein>
<evidence type="ECO:0000313" key="2">
    <source>
        <dbReference type="EMBL" id="KGM92348.1"/>
    </source>
</evidence>
<proteinExistence type="predicted"/>
<dbReference type="RefSeq" id="XP_010759004.1">
    <property type="nucleotide sequence ID" value="XM_010760702.1"/>
</dbReference>